<dbReference type="Gene3D" id="6.10.160.10">
    <property type="match status" value="1"/>
</dbReference>
<evidence type="ECO:0000256" key="6">
    <source>
        <dbReference type="RuleBase" id="RU000560"/>
    </source>
</evidence>
<keyword evidence="3 5" id="KW-0687">Ribonucleoprotein</keyword>
<dbReference type="PATRIC" id="fig|1617427.3.peg.1059"/>
<gene>
    <name evidence="5 7" type="primary">rplT</name>
    <name evidence="7" type="ORF">UZ20_WS6002001010</name>
</gene>
<name>A0A136KEV9_9BACT</name>
<dbReference type="GO" id="GO:0005840">
    <property type="term" value="C:ribosome"/>
    <property type="evidence" value="ECO:0007669"/>
    <property type="project" value="UniProtKB-KW"/>
</dbReference>
<comment type="function">
    <text evidence="5 6">Binds directly to 23S ribosomal RNA and is necessary for the in vitro assembly process of the 50S ribosomal subunit. It is not involved in the protein synthesizing functions of that subunit.</text>
</comment>
<keyword evidence="2 5" id="KW-0689">Ribosomal protein</keyword>
<evidence type="ECO:0000313" key="7">
    <source>
        <dbReference type="EMBL" id="KXK07957.1"/>
    </source>
</evidence>
<keyword evidence="5 6" id="KW-0699">rRNA-binding</keyword>
<protein>
    <recommendedName>
        <fullName evidence="4 5">Large ribosomal subunit protein bL20</fullName>
    </recommendedName>
</protein>
<comment type="caution">
    <text evidence="7">The sequence shown here is derived from an EMBL/GenBank/DDBJ whole genome shotgun (WGS) entry which is preliminary data.</text>
</comment>
<organism evidence="7 8">
    <name type="scientific">candidate division WS6 bacterium OLB21</name>
    <dbReference type="NCBI Taxonomy" id="1617427"/>
    <lineage>
        <taxon>Bacteria</taxon>
        <taxon>Candidatus Dojkabacteria</taxon>
    </lineage>
</organism>
<dbReference type="SUPFAM" id="SSF74731">
    <property type="entry name" value="Ribosomal protein L20"/>
    <property type="match status" value="1"/>
</dbReference>
<dbReference type="NCBIfam" id="TIGR01032">
    <property type="entry name" value="rplT_bact"/>
    <property type="match status" value="1"/>
</dbReference>
<dbReference type="InterPro" id="IPR035566">
    <property type="entry name" value="Ribosomal_protein_bL20_C"/>
</dbReference>
<comment type="similarity">
    <text evidence="1 5 6">Belongs to the bacterial ribosomal protein bL20 family.</text>
</comment>
<dbReference type="Proteomes" id="UP000070449">
    <property type="component" value="Unassembled WGS sequence"/>
</dbReference>
<reference evidence="7 8" key="1">
    <citation type="submission" date="2015-02" db="EMBL/GenBank/DDBJ databases">
        <title>Improved understanding of the partial-nitritation anammox process through 23 genomes representing the majority of the microbial community.</title>
        <authorList>
            <person name="Speth D.R."/>
            <person name="In T Zandt M."/>
            <person name="Guerrero Cruz S."/>
            <person name="Jetten M.S."/>
            <person name="Dutilh B.E."/>
        </authorList>
    </citation>
    <scope>NUCLEOTIDE SEQUENCE [LARGE SCALE GENOMIC DNA]</scope>
    <source>
        <strain evidence="7">OLB21</strain>
    </source>
</reference>
<dbReference type="HAMAP" id="MF_00382">
    <property type="entry name" value="Ribosomal_bL20"/>
    <property type="match status" value="1"/>
</dbReference>
<accession>A0A136KEV9</accession>
<dbReference type="Pfam" id="PF00453">
    <property type="entry name" value="Ribosomal_L20"/>
    <property type="match status" value="1"/>
</dbReference>
<dbReference type="GO" id="GO:0003735">
    <property type="term" value="F:structural constituent of ribosome"/>
    <property type="evidence" value="ECO:0007669"/>
    <property type="project" value="InterPro"/>
</dbReference>
<dbReference type="PRINTS" id="PR00062">
    <property type="entry name" value="RIBOSOMALL20"/>
</dbReference>
<proteinExistence type="inferred from homology"/>
<keyword evidence="5 6" id="KW-0694">RNA-binding</keyword>
<dbReference type="Gene3D" id="1.10.1900.20">
    <property type="entry name" value="Ribosomal protein L20"/>
    <property type="match status" value="1"/>
</dbReference>
<dbReference type="STRING" id="1617427.UZ20_WS6002001010"/>
<dbReference type="GO" id="GO:0019843">
    <property type="term" value="F:rRNA binding"/>
    <property type="evidence" value="ECO:0007669"/>
    <property type="project" value="UniProtKB-UniRule"/>
</dbReference>
<evidence type="ECO:0000313" key="8">
    <source>
        <dbReference type="Proteomes" id="UP000070449"/>
    </source>
</evidence>
<dbReference type="GO" id="GO:0006412">
    <property type="term" value="P:translation"/>
    <property type="evidence" value="ECO:0007669"/>
    <property type="project" value="InterPro"/>
</dbReference>
<dbReference type="AlphaFoldDB" id="A0A136KEV9"/>
<dbReference type="FunFam" id="1.10.1900.20:FF:000001">
    <property type="entry name" value="50S ribosomal protein L20"/>
    <property type="match status" value="1"/>
</dbReference>
<evidence type="ECO:0000256" key="1">
    <source>
        <dbReference type="ARBA" id="ARBA00007698"/>
    </source>
</evidence>
<dbReference type="EMBL" id="JYPD01000027">
    <property type="protein sequence ID" value="KXK07957.1"/>
    <property type="molecule type" value="Genomic_DNA"/>
</dbReference>
<dbReference type="GO" id="GO:1990904">
    <property type="term" value="C:ribonucleoprotein complex"/>
    <property type="evidence" value="ECO:0007669"/>
    <property type="project" value="UniProtKB-KW"/>
</dbReference>
<evidence type="ECO:0000256" key="5">
    <source>
        <dbReference type="HAMAP-Rule" id="MF_00382"/>
    </source>
</evidence>
<evidence type="ECO:0000256" key="4">
    <source>
        <dbReference type="ARBA" id="ARBA00035172"/>
    </source>
</evidence>
<sequence length="113" mass="13430">MRVKRGAEKNRKHKKVLEQTKGFRLSYSKLYRRAREALLHAKQYSYGHRRKRQGQFRRLWIQRINAGLSEHEMSYSTFINVLKTKNIEINRKILADLALNNSEAFAEIVKAVK</sequence>
<dbReference type="PANTHER" id="PTHR10986">
    <property type="entry name" value="39S RIBOSOMAL PROTEIN L20"/>
    <property type="match status" value="1"/>
</dbReference>
<evidence type="ECO:0000256" key="2">
    <source>
        <dbReference type="ARBA" id="ARBA00022980"/>
    </source>
</evidence>
<evidence type="ECO:0000256" key="3">
    <source>
        <dbReference type="ARBA" id="ARBA00023274"/>
    </source>
</evidence>
<dbReference type="InterPro" id="IPR005813">
    <property type="entry name" value="Ribosomal_bL20"/>
</dbReference>
<dbReference type="GO" id="GO:0000027">
    <property type="term" value="P:ribosomal large subunit assembly"/>
    <property type="evidence" value="ECO:0007669"/>
    <property type="project" value="UniProtKB-UniRule"/>
</dbReference>
<dbReference type="CDD" id="cd07026">
    <property type="entry name" value="Ribosomal_L20"/>
    <property type="match status" value="1"/>
</dbReference>